<comment type="subcellular location">
    <subcellularLocation>
        <location evidence="1">Cell membrane</location>
        <topology evidence="1">Multi-pass membrane protein</topology>
    </subcellularLocation>
</comment>
<gene>
    <name evidence="8" type="ORF">SZ63_00040</name>
</gene>
<dbReference type="RefSeq" id="WP_048179207.1">
    <property type="nucleotide sequence ID" value="NZ_JXOJ01000001.1"/>
</dbReference>
<dbReference type="PATRIC" id="fig|1550566.3.peg.8"/>
<dbReference type="InterPro" id="IPR029044">
    <property type="entry name" value="Nucleotide-diphossugar_trans"/>
</dbReference>
<evidence type="ECO:0000256" key="6">
    <source>
        <dbReference type="SAM" id="Phobius"/>
    </source>
</evidence>
<evidence type="ECO:0000256" key="1">
    <source>
        <dbReference type="ARBA" id="ARBA00004651"/>
    </source>
</evidence>
<evidence type="ECO:0000313" key="9">
    <source>
        <dbReference type="Proteomes" id="UP000035301"/>
    </source>
</evidence>
<dbReference type="EMBL" id="JXOJ01000001">
    <property type="protein sequence ID" value="KLK88912.1"/>
    <property type="molecule type" value="Genomic_DNA"/>
</dbReference>
<feature type="transmembrane region" description="Helical" evidence="6">
    <location>
        <begin position="401"/>
        <end position="421"/>
    </location>
</feature>
<sequence length="583" mass="64326">MSDQYFVSCVVPARNEEGNIAGVIDALSTVLSSAHNIADYEIVVVDDNSTDTTGMLIDAFAQKDRHIRPVHRTSAPGFGNAIKAGMAAARGDIVIPFMGDLSDDPHDIPRLVERIHEGYDIAYGSRFVEGGELRGYPQAKMIANRAFNNLVRFSFGIPYRDITNAFKAYRKEVLDAIGIENLESSGFDITVETPIKAHILGFQSSEVPVSWSDRTAGEAKLKLSRNGTVYGKRFLKLFFYGNLVTLKDILHYFVKGSWIGIFLAVILGIFLLAFLFTLTGFSEIFHLLINTSGPWILLCCSAILVSFFVRTWRWSVLLRSAGYVYPRDTLFKCLMFSWFLNYIVPARLGDVARGVALKMTAKAPLGMTLSTIVIERILDLVTLALFLLIASGLFYNESFVYIEAGVIVIVATLLCLLLVIYKYDQKIVALFEHRIPSIRQSVALLKDGLDNISRNPQAMVLCFALSIPVWFLEIVSIFFAAKSVGFELPFASAAIAGVVAFTAQALPVTPAGLGIHEASIVGILLLFSVPNAIGLSIALIDHFARGAVIIIFGLIATVHIGFASRWFFKEKQDVQERTTFEGE</sequence>
<evidence type="ECO:0000256" key="2">
    <source>
        <dbReference type="ARBA" id="ARBA00022475"/>
    </source>
</evidence>
<evidence type="ECO:0000256" key="3">
    <source>
        <dbReference type="ARBA" id="ARBA00022692"/>
    </source>
</evidence>
<reference evidence="8 9" key="1">
    <citation type="journal article" date="2015" name="Int. J. Syst. Evol. Microbiol.">
        <title>Methanoculleus sediminis sp. nov., a methanogen from sediments near a submarine mud volcano.</title>
        <authorList>
            <person name="Chen S.C."/>
            <person name="Chen M.F."/>
            <person name="Lai M.C."/>
            <person name="Weng C.Y."/>
            <person name="Wu S.Y."/>
            <person name="Lin S."/>
            <person name="Yang T.F."/>
            <person name="Chen P.C."/>
        </authorList>
    </citation>
    <scope>NUCLEOTIDE SEQUENCE [LARGE SCALE GENOMIC DNA]</scope>
    <source>
        <strain evidence="8 9">S3Fa</strain>
    </source>
</reference>
<dbReference type="InterPro" id="IPR022791">
    <property type="entry name" value="L-PG_synthase/AglD"/>
</dbReference>
<dbReference type="Pfam" id="PF03706">
    <property type="entry name" value="LPG_synthase_TM"/>
    <property type="match status" value="1"/>
</dbReference>
<dbReference type="STRING" id="1550566.SZ63_00040"/>
<dbReference type="OrthoDB" id="46222at2157"/>
<feature type="transmembrane region" description="Helical" evidence="6">
    <location>
        <begin position="486"/>
        <end position="506"/>
    </location>
</feature>
<proteinExistence type="predicted"/>
<dbReference type="NCBIfam" id="TIGR00374">
    <property type="entry name" value="flippase-like domain"/>
    <property type="match status" value="1"/>
</dbReference>
<keyword evidence="5 6" id="KW-0472">Membrane</keyword>
<organism evidence="8 9">
    <name type="scientific">Methanoculleus sediminis</name>
    <dbReference type="NCBI Taxonomy" id="1550566"/>
    <lineage>
        <taxon>Archaea</taxon>
        <taxon>Methanobacteriati</taxon>
        <taxon>Methanobacteriota</taxon>
        <taxon>Stenosarchaea group</taxon>
        <taxon>Methanomicrobia</taxon>
        <taxon>Methanomicrobiales</taxon>
        <taxon>Methanomicrobiaceae</taxon>
        <taxon>Methanoculleus</taxon>
    </lineage>
</organism>
<accession>A0A0H1R8G6</accession>
<evidence type="ECO:0000256" key="5">
    <source>
        <dbReference type="ARBA" id="ARBA00023136"/>
    </source>
</evidence>
<protein>
    <recommendedName>
        <fullName evidence="7">Glycosyltransferase 2-like domain-containing protein</fullName>
    </recommendedName>
</protein>
<dbReference type="SUPFAM" id="SSF53448">
    <property type="entry name" value="Nucleotide-diphospho-sugar transferases"/>
    <property type="match status" value="1"/>
</dbReference>
<dbReference type="AlphaFoldDB" id="A0A0H1R8G6"/>
<keyword evidence="4 6" id="KW-1133">Transmembrane helix</keyword>
<keyword evidence="9" id="KW-1185">Reference proteome</keyword>
<feature type="transmembrane region" description="Helical" evidence="6">
    <location>
        <begin position="257"/>
        <end position="278"/>
    </location>
</feature>
<keyword evidence="3 6" id="KW-0812">Transmembrane</keyword>
<dbReference type="GO" id="GO:0005886">
    <property type="term" value="C:plasma membrane"/>
    <property type="evidence" value="ECO:0007669"/>
    <property type="project" value="UniProtKB-SubCell"/>
</dbReference>
<feature type="transmembrane region" description="Helical" evidence="6">
    <location>
        <begin position="377"/>
        <end position="395"/>
    </location>
</feature>
<name>A0A0H1R8G6_9EURY</name>
<dbReference type="CDD" id="cd04179">
    <property type="entry name" value="DPM_DPG-synthase_like"/>
    <property type="match status" value="1"/>
</dbReference>
<comment type="caution">
    <text evidence="8">The sequence shown here is derived from an EMBL/GenBank/DDBJ whole genome shotgun (WGS) entry which is preliminary data.</text>
</comment>
<feature type="transmembrane region" description="Helical" evidence="6">
    <location>
        <begin position="284"/>
        <end position="309"/>
    </location>
</feature>
<keyword evidence="2" id="KW-1003">Cell membrane</keyword>
<dbReference type="Proteomes" id="UP000035301">
    <property type="component" value="Unassembled WGS sequence"/>
</dbReference>
<dbReference type="InterPro" id="IPR001173">
    <property type="entry name" value="Glyco_trans_2-like"/>
</dbReference>
<dbReference type="Pfam" id="PF00535">
    <property type="entry name" value="Glycos_transf_2"/>
    <property type="match status" value="1"/>
</dbReference>
<feature type="transmembrane region" description="Helical" evidence="6">
    <location>
        <begin position="518"/>
        <end position="540"/>
    </location>
</feature>
<feature type="domain" description="Glycosyltransferase 2-like" evidence="7">
    <location>
        <begin position="8"/>
        <end position="177"/>
    </location>
</feature>
<evidence type="ECO:0000259" key="7">
    <source>
        <dbReference type="Pfam" id="PF00535"/>
    </source>
</evidence>
<dbReference type="Gene3D" id="3.90.550.10">
    <property type="entry name" value="Spore Coat Polysaccharide Biosynthesis Protein SpsA, Chain A"/>
    <property type="match status" value="1"/>
</dbReference>
<evidence type="ECO:0000313" key="8">
    <source>
        <dbReference type="EMBL" id="KLK88912.1"/>
    </source>
</evidence>
<dbReference type="PANTHER" id="PTHR48090">
    <property type="entry name" value="UNDECAPRENYL-PHOSPHATE 4-DEOXY-4-FORMAMIDO-L-ARABINOSE TRANSFERASE-RELATED"/>
    <property type="match status" value="1"/>
</dbReference>
<feature type="transmembrane region" description="Helical" evidence="6">
    <location>
        <begin position="458"/>
        <end position="480"/>
    </location>
</feature>
<feature type="transmembrane region" description="Helical" evidence="6">
    <location>
        <begin position="546"/>
        <end position="568"/>
    </location>
</feature>
<dbReference type="PANTHER" id="PTHR48090:SF7">
    <property type="entry name" value="RFBJ PROTEIN"/>
    <property type="match status" value="1"/>
</dbReference>
<dbReference type="InterPro" id="IPR050256">
    <property type="entry name" value="Glycosyltransferase_2"/>
</dbReference>
<evidence type="ECO:0000256" key="4">
    <source>
        <dbReference type="ARBA" id="ARBA00022989"/>
    </source>
</evidence>